<dbReference type="SUPFAM" id="SSF56281">
    <property type="entry name" value="Metallo-hydrolase/oxidoreductase"/>
    <property type="match status" value="1"/>
</dbReference>
<dbReference type="Proteomes" id="UP000247591">
    <property type="component" value="Unassembled WGS sequence"/>
</dbReference>
<gene>
    <name evidence="2" type="ORF">DFR67_10135</name>
</gene>
<proteinExistence type="predicted"/>
<dbReference type="RefSeq" id="WP_425451221.1">
    <property type="nucleotide sequence ID" value="NZ_QJSP01000001.1"/>
</dbReference>
<organism evidence="2 3">
    <name type="scientific">Williamsia limnetica</name>
    <dbReference type="NCBI Taxonomy" id="882452"/>
    <lineage>
        <taxon>Bacteria</taxon>
        <taxon>Bacillati</taxon>
        <taxon>Actinomycetota</taxon>
        <taxon>Actinomycetes</taxon>
        <taxon>Mycobacteriales</taxon>
        <taxon>Nocardiaceae</taxon>
        <taxon>Williamsia</taxon>
    </lineage>
</organism>
<dbReference type="InterPro" id="IPR036866">
    <property type="entry name" value="RibonucZ/Hydroxyglut_hydro"/>
</dbReference>
<dbReference type="InterPro" id="IPR050114">
    <property type="entry name" value="UPF0173_UPF0282_UlaG_hydrolase"/>
</dbReference>
<accession>A0A318RQX9</accession>
<dbReference type="SMART" id="SM00849">
    <property type="entry name" value="Lactamase_B"/>
    <property type="match status" value="1"/>
</dbReference>
<name>A0A318RQX9_WILLI</name>
<feature type="domain" description="Metallo-beta-lactamase" evidence="1">
    <location>
        <begin position="23"/>
        <end position="219"/>
    </location>
</feature>
<dbReference type="Pfam" id="PF12706">
    <property type="entry name" value="Lactamase_B_2"/>
    <property type="match status" value="1"/>
</dbReference>
<dbReference type="InterPro" id="IPR001279">
    <property type="entry name" value="Metallo-B-lactamas"/>
</dbReference>
<evidence type="ECO:0000259" key="1">
    <source>
        <dbReference type="SMART" id="SM00849"/>
    </source>
</evidence>
<dbReference type="Gene3D" id="3.60.15.10">
    <property type="entry name" value="Ribonuclease Z/Hydroxyacylglutathione hydrolase-like"/>
    <property type="match status" value="1"/>
</dbReference>
<protein>
    <submittedName>
        <fullName evidence="2">L-ascorbate metabolism protein UlaG (Beta-lactamase superfamily)</fullName>
    </submittedName>
</protein>
<dbReference type="EMBL" id="QJSP01000001">
    <property type="protein sequence ID" value="PYE20646.1"/>
    <property type="molecule type" value="Genomic_DNA"/>
</dbReference>
<evidence type="ECO:0000313" key="2">
    <source>
        <dbReference type="EMBL" id="PYE20646.1"/>
    </source>
</evidence>
<dbReference type="AlphaFoldDB" id="A0A318RQX9"/>
<reference evidence="2 3" key="1">
    <citation type="submission" date="2018-06" db="EMBL/GenBank/DDBJ databases">
        <title>Genomic Encyclopedia of Type Strains, Phase IV (KMG-IV): sequencing the most valuable type-strain genomes for metagenomic binning, comparative biology and taxonomic classification.</title>
        <authorList>
            <person name="Goeker M."/>
        </authorList>
    </citation>
    <scope>NUCLEOTIDE SEQUENCE [LARGE SCALE GENOMIC DNA]</scope>
    <source>
        <strain evidence="2 3">DSM 45521</strain>
    </source>
</reference>
<evidence type="ECO:0000313" key="3">
    <source>
        <dbReference type="Proteomes" id="UP000247591"/>
    </source>
</evidence>
<dbReference type="PANTHER" id="PTHR43546">
    <property type="entry name" value="UPF0173 METAL-DEPENDENT HYDROLASE MJ1163-RELATED"/>
    <property type="match status" value="1"/>
</dbReference>
<comment type="caution">
    <text evidence="2">The sequence shown here is derived from an EMBL/GenBank/DDBJ whole genome shotgun (WGS) entry which is preliminary data.</text>
</comment>
<keyword evidence="3" id="KW-1185">Reference proteome</keyword>
<sequence length="265" mass="28315">MTAMSGDNDADDTGARPAVRWFGHASVLIRDRGTVVLTDPVLTSRVAHLRRRRGPNPTGADVRAPDVVLLSHLHADHTHLPSLRQLSRDVPIVVPAGAPDALASLRAVGDRLIEVRAGDEVPIGNVTIRAVPADHDGRRWRRGPATTSALGYVIAGDRRTYFAGDTDLYPDLGDWASDIDLALLPVGGWGPTLGVGHMDPARAVLAAQQVAARHVVPIHFGTLWPIGFDRIRPSRFFGPGSEFVALADRGGVRATEIAPGDALHL</sequence>
<dbReference type="PANTHER" id="PTHR43546:SF8">
    <property type="entry name" value="METALLO-BETA-LACTAMASE DOMAIN-CONTAINING PROTEIN"/>
    <property type="match status" value="1"/>
</dbReference>